<dbReference type="NCBIfam" id="TIGR04178">
    <property type="entry name" value="exo_archaeo"/>
    <property type="match status" value="1"/>
</dbReference>
<evidence type="ECO:0000256" key="7">
    <source>
        <dbReference type="ARBA" id="ARBA00023136"/>
    </source>
</evidence>
<evidence type="ECO:0000256" key="5">
    <source>
        <dbReference type="ARBA" id="ARBA00022801"/>
    </source>
</evidence>
<evidence type="ECO:0000259" key="9">
    <source>
        <dbReference type="Pfam" id="PF11984"/>
    </source>
</evidence>
<feature type="domain" description="Methanolan biosynthesis EpsI" evidence="9">
    <location>
        <begin position="303"/>
        <end position="480"/>
    </location>
</feature>
<keyword evidence="6 8" id="KW-1133">Transmembrane helix</keyword>
<evidence type="ECO:0000256" key="6">
    <source>
        <dbReference type="ARBA" id="ARBA00022989"/>
    </source>
</evidence>
<protein>
    <submittedName>
        <fullName evidence="10">Exosortase A</fullName>
        <ecNumber evidence="10">3.4.22.-</ecNumber>
    </submittedName>
</protein>
<evidence type="ECO:0000256" key="2">
    <source>
        <dbReference type="ARBA" id="ARBA00022475"/>
    </source>
</evidence>
<evidence type="ECO:0000256" key="1">
    <source>
        <dbReference type="ARBA" id="ARBA00004651"/>
    </source>
</evidence>
<evidence type="ECO:0000313" key="11">
    <source>
        <dbReference type="Proteomes" id="UP001467690"/>
    </source>
</evidence>
<comment type="subcellular location">
    <subcellularLocation>
        <location evidence="1">Cell membrane</location>
        <topology evidence="1">Multi-pass membrane protein</topology>
    </subcellularLocation>
</comment>
<feature type="transmembrane region" description="Helical" evidence="8">
    <location>
        <begin position="152"/>
        <end position="169"/>
    </location>
</feature>
<dbReference type="RefSeq" id="WP_350401423.1">
    <property type="nucleotide sequence ID" value="NZ_JBELOE010000152.1"/>
</dbReference>
<keyword evidence="5 10" id="KW-0378">Hydrolase</keyword>
<dbReference type="EC" id="3.4.22.-" evidence="10"/>
<proteinExistence type="predicted"/>
<feature type="transmembrane region" description="Helical" evidence="8">
    <location>
        <begin position="255"/>
        <end position="273"/>
    </location>
</feature>
<keyword evidence="7 8" id="KW-0472">Membrane</keyword>
<feature type="transmembrane region" description="Helical" evidence="8">
    <location>
        <begin position="298"/>
        <end position="318"/>
    </location>
</feature>
<evidence type="ECO:0000256" key="3">
    <source>
        <dbReference type="ARBA" id="ARBA00022670"/>
    </source>
</evidence>
<name>A0ABV1RGN2_9ALTE</name>
<reference evidence="10 11" key="1">
    <citation type="submission" date="2024-06" db="EMBL/GenBank/DDBJ databases">
        <authorList>
            <person name="Chen R.Y."/>
        </authorList>
    </citation>
    <scope>NUCLEOTIDE SEQUENCE [LARGE SCALE GENOMIC DNA]</scope>
    <source>
        <strain evidence="10 11">D2</strain>
    </source>
</reference>
<dbReference type="NCBIfam" id="TIGR02602">
    <property type="entry name" value="8TM_EpsH"/>
    <property type="match status" value="1"/>
</dbReference>
<dbReference type="NCBIfam" id="TIGR03109">
    <property type="entry name" value="exosort_XrtA"/>
    <property type="match status" value="1"/>
</dbReference>
<dbReference type="NCBIfam" id="TIGR02914">
    <property type="entry name" value="EpsI_fam"/>
    <property type="match status" value="1"/>
</dbReference>
<dbReference type="Pfam" id="PF09721">
    <property type="entry name" value="Exosortase_EpsH"/>
    <property type="match status" value="1"/>
</dbReference>
<evidence type="ECO:0000313" key="10">
    <source>
        <dbReference type="EMBL" id="MER2491842.1"/>
    </source>
</evidence>
<dbReference type="EMBL" id="JBELOE010000152">
    <property type="protein sequence ID" value="MER2491842.1"/>
    <property type="molecule type" value="Genomic_DNA"/>
</dbReference>
<comment type="caution">
    <text evidence="10">The sequence shown here is derived from an EMBL/GenBank/DDBJ whole genome shotgun (WGS) entry which is preliminary data.</text>
</comment>
<dbReference type="Pfam" id="PF11984">
    <property type="entry name" value="DUF3485"/>
    <property type="match status" value="1"/>
</dbReference>
<keyword evidence="4 8" id="KW-0812">Transmembrane</keyword>
<keyword evidence="11" id="KW-1185">Reference proteome</keyword>
<organism evidence="10 11">
    <name type="scientific">Catenovulum sediminis</name>
    <dbReference type="NCBI Taxonomy" id="1740262"/>
    <lineage>
        <taxon>Bacteria</taxon>
        <taxon>Pseudomonadati</taxon>
        <taxon>Pseudomonadota</taxon>
        <taxon>Gammaproteobacteria</taxon>
        <taxon>Alteromonadales</taxon>
        <taxon>Alteromonadaceae</taxon>
        <taxon>Catenovulum</taxon>
    </lineage>
</organism>
<feature type="transmembrane region" description="Helical" evidence="8">
    <location>
        <begin position="189"/>
        <end position="209"/>
    </location>
</feature>
<dbReference type="InterPro" id="IPR017540">
    <property type="entry name" value="Exosortase-1"/>
</dbReference>
<feature type="transmembrane region" description="Helical" evidence="8">
    <location>
        <begin position="49"/>
        <end position="65"/>
    </location>
</feature>
<dbReference type="InterPro" id="IPR014263">
    <property type="entry name" value="Methanolan_biosynth_EpsI"/>
</dbReference>
<feature type="transmembrane region" description="Helical" evidence="8">
    <location>
        <begin position="106"/>
        <end position="125"/>
    </location>
</feature>
<keyword evidence="3" id="KW-0645">Protease</keyword>
<sequence>MTAAENTKSNTFPNQTKWWLFSALILLWLAAYAQPLIDMVHVWNSSNTYTHGFFIPVIFSYLIWRQRHSLGQTPLEFTPIFLLPLFLFQLAYVCSALLGINLLQQIFAYLSLLSIAVCWLGLRFCKSISFPLFYLVFCIPFGEEFVPQLQDITAHLSVIMLNIVNIPVYQEGLYLYIPNGTFEVAEACAGIRFLIASIALGTLYAYLNYQKLWKRILFIAIACTLPILANGIRAFGIILIGHYSDMQHATGADHLVYGWFFFAFIILLLFWLGQYGRDPEPQFTSCNNAPRTVDKVKILQPFALALMVIFPLIALNTLNPSNNSQNIQLQHQLQQTFTQLVPTTLSWKPIFADAHQTYQGKYANIELFVAYYEYDNKTHELVSGMHRPFNIENWTRSSGQRLQLEDATIQSLDLVSLSGENAKLYYWYQVNAQQLSSPIWVKLAQLTSKFKGMGGAGFFIAIKTEESLSQTDLQQITSRFILLE</sequence>
<dbReference type="InterPro" id="IPR026392">
    <property type="entry name" value="Exo/Archaeosortase_dom"/>
</dbReference>
<evidence type="ECO:0000256" key="8">
    <source>
        <dbReference type="SAM" id="Phobius"/>
    </source>
</evidence>
<dbReference type="GO" id="GO:0016787">
    <property type="term" value="F:hydrolase activity"/>
    <property type="evidence" value="ECO:0007669"/>
    <property type="project" value="UniProtKB-KW"/>
</dbReference>
<dbReference type="InterPro" id="IPR013426">
    <property type="entry name" value="EpsH-like"/>
</dbReference>
<dbReference type="Proteomes" id="UP001467690">
    <property type="component" value="Unassembled WGS sequence"/>
</dbReference>
<accession>A0ABV1RGN2</accession>
<gene>
    <name evidence="10" type="primary">xrtA</name>
    <name evidence="10" type="ORF">ABS311_08090</name>
</gene>
<feature type="transmembrane region" description="Helical" evidence="8">
    <location>
        <begin position="77"/>
        <end position="100"/>
    </location>
</feature>
<evidence type="ECO:0000256" key="4">
    <source>
        <dbReference type="ARBA" id="ARBA00022692"/>
    </source>
</evidence>
<keyword evidence="2" id="KW-1003">Cell membrane</keyword>
<feature type="transmembrane region" description="Helical" evidence="8">
    <location>
        <begin position="216"/>
        <end position="243"/>
    </location>
</feature>
<dbReference type="InterPro" id="IPR019127">
    <property type="entry name" value="Exosortase"/>
</dbReference>